<reference evidence="7" key="1">
    <citation type="submission" date="2023-01" db="EMBL/GenBank/DDBJ databases">
        <title>Metagenome sequencing of chrysophaentin producing Chrysophaeum taylorii.</title>
        <authorList>
            <person name="Davison J."/>
            <person name="Bewley C."/>
        </authorList>
    </citation>
    <scope>NUCLEOTIDE SEQUENCE</scope>
    <source>
        <strain evidence="7">NIES-1699</strain>
    </source>
</reference>
<proteinExistence type="inferred from homology"/>
<evidence type="ECO:0000256" key="1">
    <source>
        <dbReference type="ARBA" id="ARBA00022490"/>
    </source>
</evidence>
<dbReference type="EMBL" id="JAQMWT010000292">
    <property type="protein sequence ID" value="KAJ8606142.1"/>
    <property type="molecule type" value="Genomic_DNA"/>
</dbReference>
<dbReference type="GO" id="GO:0016282">
    <property type="term" value="C:eukaryotic 43S preinitiation complex"/>
    <property type="evidence" value="ECO:0007669"/>
    <property type="project" value="UniProtKB-UniRule"/>
</dbReference>
<keyword evidence="2 4" id="KW-0396">Initiation factor</keyword>
<dbReference type="AlphaFoldDB" id="A0AAD7UI19"/>
<dbReference type="GO" id="GO:0003743">
    <property type="term" value="F:translation initiation factor activity"/>
    <property type="evidence" value="ECO:0007669"/>
    <property type="project" value="UniProtKB-UniRule"/>
</dbReference>
<evidence type="ECO:0000256" key="3">
    <source>
        <dbReference type="ARBA" id="ARBA00022917"/>
    </source>
</evidence>
<protein>
    <recommendedName>
        <fullName evidence="4">Eukaryotic translation initiation factor 3 subunit H</fullName>
        <shortName evidence="4">eIF3h</shortName>
    </recommendedName>
</protein>
<dbReference type="GO" id="GO:0001732">
    <property type="term" value="P:formation of cytoplasmic translation initiation complex"/>
    <property type="evidence" value="ECO:0007669"/>
    <property type="project" value="UniProtKB-UniRule"/>
</dbReference>
<dbReference type="HAMAP" id="MF_03007">
    <property type="entry name" value="eIF3h"/>
    <property type="match status" value="1"/>
</dbReference>
<keyword evidence="3 4" id="KW-0648">Protein biosynthesis</keyword>
<evidence type="ECO:0000313" key="7">
    <source>
        <dbReference type="EMBL" id="KAJ8606142.1"/>
    </source>
</evidence>
<comment type="subcellular location">
    <subcellularLocation>
        <location evidence="4">Cytoplasm</location>
    </subcellularLocation>
</comment>
<name>A0AAD7UI19_9STRA</name>
<evidence type="ECO:0000256" key="5">
    <source>
        <dbReference type="SAM" id="MobiDB-lite"/>
    </source>
</evidence>
<evidence type="ECO:0000256" key="4">
    <source>
        <dbReference type="HAMAP-Rule" id="MF_03007"/>
    </source>
</evidence>
<accession>A0AAD7UI19</accession>
<feature type="compositionally biased region" description="Basic and acidic residues" evidence="5">
    <location>
        <begin position="264"/>
        <end position="274"/>
    </location>
</feature>
<dbReference type="Pfam" id="PF01398">
    <property type="entry name" value="JAB"/>
    <property type="match status" value="1"/>
</dbReference>
<evidence type="ECO:0000313" key="8">
    <source>
        <dbReference type="Proteomes" id="UP001230188"/>
    </source>
</evidence>
<gene>
    <name evidence="7" type="ORF">CTAYLR_010726</name>
</gene>
<feature type="domain" description="MPN" evidence="6">
    <location>
        <begin position="21"/>
        <end position="169"/>
    </location>
</feature>
<dbReference type="InterPro" id="IPR000555">
    <property type="entry name" value="JAMM/MPN+_dom"/>
</dbReference>
<dbReference type="InterPro" id="IPR050242">
    <property type="entry name" value="JAMM_MPN+_peptidase_M67A"/>
</dbReference>
<organism evidence="7 8">
    <name type="scientific">Chrysophaeum taylorii</name>
    <dbReference type="NCBI Taxonomy" id="2483200"/>
    <lineage>
        <taxon>Eukaryota</taxon>
        <taxon>Sar</taxon>
        <taxon>Stramenopiles</taxon>
        <taxon>Ochrophyta</taxon>
        <taxon>Pelagophyceae</taxon>
        <taxon>Pelagomonadales</taxon>
        <taxon>Pelagomonadaceae</taxon>
        <taxon>Chrysophaeum</taxon>
    </lineage>
</organism>
<dbReference type="CDD" id="cd08065">
    <property type="entry name" value="MPN_eIF3h"/>
    <property type="match status" value="1"/>
</dbReference>
<evidence type="ECO:0000256" key="2">
    <source>
        <dbReference type="ARBA" id="ARBA00022540"/>
    </source>
</evidence>
<feature type="compositionally biased region" description="Polar residues" evidence="5">
    <location>
        <begin position="278"/>
        <end position="287"/>
    </location>
</feature>
<keyword evidence="8" id="KW-1185">Reference proteome</keyword>
<dbReference type="InterPro" id="IPR037518">
    <property type="entry name" value="MPN"/>
</dbReference>
<comment type="similarity">
    <text evidence="4">Belongs to the eIF-3 subunit H family.</text>
</comment>
<keyword evidence="1 4" id="KW-0963">Cytoplasm</keyword>
<dbReference type="Pfam" id="PF19445">
    <property type="entry name" value="eIF3h_C"/>
    <property type="match status" value="1"/>
</dbReference>
<evidence type="ECO:0000259" key="6">
    <source>
        <dbReference type="PROSITE" id="PS50249"/>
    </source>
</evidence>
<feature type="region of interest" description="Disordered" evidence="5">
    <location>
        <begin position="264"/>
        <end position="287"/>
    </location>
</feature>
<sequence length="343" mass="38466">MAWQTGTSPALFKTRNRVTEVHIDGLALLKLVKHCRDSLPQMVAGSLLGLDEGKTLEITHCFPVPAPRAEVDEYEGQPEGVSPIEGGDMEGEEYQMEMMKMLREVNVDNNCVGWYKSIYFGSFCQTTLVETQFSYQENLSENSVVVLYDPVQSLRSTTTIKAYRLSDEFVDAYRAKSTGFVPPSDVLIELPLKIRNPGLITAFLYDVKQEGLLKAGPRYSDRLDNPAAPLERYLEHMCSWVDELLDENTKFQYYLRSIDRQGKDAQRWGSKRDDDDPTAQSWKNTTPPTRLDSLLIANQINEYANHIQLHSKASLSKLYLTTSLTKAAAPAGPSAATSSVPPE</sequence>
<comment type="caution">
    <text evidence="7">The sequence shown here is derived from an EMBL/GenBank/DDBJ whole genome shotgun (WGS) entry which is preliminary data.</text>
</comment>
<comment type="function">
    <text evidence="4">Component of the eukaryotic translation initiation factor 3 (eIF-3) complex, which is involved in protein synthesis of a specialized repertoire of mRNAs and, together with other initiation factors, stimulates binding of mRNA and methionyl-tRNAi to the 40S ribosome. The eIF-3 complex specifically targets and initiates translation of a subset of mRNAs involved in cell proliferation.</text>
</comment>
<dbReference type="PROSITE" id="PS50249">
    <property type="entry name" value="MPN"/>
    <property type="match status" value="1"/>
</dbReference>
<dbReference type="PANTHER" id="PTHR10410">
    <property type="entry name" value="EUKARYOTIC TRANSLATION INITIATION FACTOR 3 -RELATED"/>
    <property type="match status" value="1"/>
</dbReference>
<dbReference type="GO" id="GO:0033290">
    <property type="term" value="C:eukaryotic 48S preinitiation complex"/>
    <property type="evidence" value="ECO:0007669"/>
    <property type="project" value="UniProtKB-UniRule"/>
</dbReference>
<comment type="subunit">
    <text evidence="4">Component of the eukaryotic translation initiation factor 3 (eIF-3) complex.</text>
</comment>
<dbReference type="Proteomes" id="UP001230188">
    <property type="component" value="Unassembled WGS sequence"/>
</dbReference>
<dbReference type="GO" id="GO:0005852">
    <property type="term" value="C:eukaryotic translation initiation factor 3 complex"/>
    <property type="evidence" value="ECO:0007669"/>
    <property type="project" value="UniProtKB-UniRule"/>
</dbReference>
<dbReference type="InterPro" id="IPR045810">
    <property type="entry name" value="eIF3h_C"/>
</dbReference>
<dbReference type="GO" id="GO:0008237">
    <property type="term" value="F:metallopeptidase activity"/>
    <property type="evidence" value="ECO:0007669"/>
    <property type="project" value="InterPro"/>
</dbReference>
<dbReference type="SMART" id="SM00232">
    <property type="entry name" value="JAB_MPN"/>
    <property type="match status" value="1"/>
</dbReference>
<dbReference type="Gene3D" id="3.40.140.10">
    <property type="entry name" value="Cytidine Deaminase, domain 2"/>
    <property type="match status" value="1"/>
</dbReference>
<dbReference type="InterPro" id="IPR027524">
    <property type="entry name" value="eIF3h"/>
</dbReference>